<feature type="compositionally biased region" description="Pro residues" evidence="1">
    <location>
        <begin position="47"/>
        <end position="77"/>
    </location>
</feature>
<feature type="region of interest" description="Disordered" evidence="1">
    <location>
        <begin position="39"/>
        <end position="89"/>
    </location>
</feature>
<dbReference type="STRING" id="39947.A0A0P0XUP6"/>
<sequence length="136" mass="14860">MAWRWRPSHLVLMARAAYLIFLKFRRMLDLATADLAATDEAFSSPSSDPPPPPRTRSWSPPPPPATGTRLPPYPHPPAKGWNRNTYGEPVPTGAVAPQCVSRLCCSAEKWQEMCPSTGGRAPSWGAGADEKANAHR</sequence>
<evidence type="ECO:0000313" key="2">
    <source>
        <dbReference type="EMBL" id="BAT10750.1"/>
    </source>
</evidence>
<feature type="region of interest" description="Disordered" evidence="1">
    <location>
        <begin position="113"/>
        <end position="136"/>
    </location>
</feature>
<organism evidence="2 3">
    <name type="scientific">Oryza sativa subsp. japonica</name>
    <name type="common">Rice</name>
    <dbReference type="NCBI Taxonomy" id="39947"/>
    <lineage>
        <taxon>Eukaryota</taxon>
        <taxon>Viridiplantae</taxon>
        <taxon>Streptophyta</taxon>
        <taxon>Embryophyta</taxon>
        <taxon>Tracheophyta</taxon>
        <taxon>Spermatophyta</taxon>
        <taxon>Magnoliopsida</taxon>
        <taxon>Liliopsida</taxon>
        <taxon>Poales</taxon>
        <taxon>Poaceae</taxon>
        <taxon>BOP clade</taxon>
        <taxon>Oryzoideae</taxon>
        <taxon>Oryzeae</taxon>
        <taxon>Oryzinae</taxon>
        <taxon>Oryza</taxon>
        <taxon>Oryza sativa</taxon>
    </lineage>
</organism>
<evidence type="ECO:0000313" key="3">
    <source>
        <dbReference type="Proteomes" id="UP000059680"/>
    </source>
</evidence>
<reference evidence="2 3" key="2">
    <citation type="journal article" date="2013" name="Plant Cell Physiol.">
        <title>Rice Annotation Project Database (RAP-DB): an integrative and interactive database for rice genomics.</title>
        <authorList>
            <person name="Sakai H."/>
            <person name="Lee S.S."/>
            <person name="Tanaka T."/>
            <person name="Numa H."/>
            <person name="Kim J."/>
            <person name="Kawahara Y."/>
            <person name="Wakimoto H."/>
            <person name="Yang C.C."/>
            <person name="Iwamoto M."/>
            <person name="Abe T."/>
            <person name="Yamada Y."/>
            <person name="Muto A."/>
            <person name="Inokuchi H."/>
            <person name="Ikemura T."/>
            <person name="Matsumoto T."/>
            <person name="Sasaki T."/>
            <person name="Itoh T."/>
        </authorList>
    </citation>
    <scope>NUCLEOTIDE SEQUENCE [LARGE SCALE GENOMIC DNA]</scope>
    <source>
        <strain evidence="3">cv. Nipponbare</strain>
    </source>
</reference>
<keyword evidence="3" id="KW-1185">Reference proteome</keyword>
<proteinExistence type="predicted"/>
<protein>
    <submittedName>
        <fullName evidence="2">Os10g0402600 protein</fullName>
    </submittedName>
</protein>
<accession>A0A0P0XUP6</accession>
<dbReference type="EMBL" id="AP014966">
    <property type="protein sequence ID" value="BAT10750.1"/>
    <property type="molecule type" value="Genomic_DNA"/>
</dbReference>
<reference evidence="2 3" key="3">
    <citation type="journal article" date="2013" name="Rice">
        <title>Improvement of the Oryza sativa Nipponbare reference genome using next generation sequence and optical map data.</title>
        <authorList>
            <person name="Kawahara Y."/>
            <person name="de la Bastide M."/>
            <person name="Hamilton J.P."/>
            <person name="Kanamori H."/>
            <person name="McCombie W.R."/>
            <person name="Ouyang S."/>
            <person name="Schwartz D.C."/>
            <person name="Tanaka T."/>
            <person name="Wu J."/>
            <person name="Zhou S."/>
            <person name="Childs K.L."/>
            <person name="Davidson R.M."/>
            <person name="Lin H."/>
            <person name="Quesada-Ocampo L."/>
            <person name="Vaillancourt B."/>
            <person name="Sakai H."/>
            <person name="Lee S.S."/>
            <person name="Kim J."/>
            <person name="Numa H."/>
            <person name="Itoh T."/>
            <person name="Buell C.R."/>
            <person name="Matsumoto T."/>
        </authorList>
    </citation>
    <scope>NUCLEOTIDE SEQUENCE [LARGE SCALE GENOMIC DNA]</scope>
    <source>
        <strain evidence="3">cv. Nipponbare</strain>
    </source>
</reference>
<evidence type="ECO:0000256" key="1">
    <source>
        <dbReference type="SAM" id="MobiDB-lite"/>
    </source>
</evidence>
<reference evidence="3" key="1">
    <citation type="journal article" date="2005" name="Nature">
        <title>The map-based sequence of the rice genome.</title>
        <authorList>
            <consortium name="International rice genome sequencing project (IRGSP)"/>
            <person name="Matsumoto T."/>
            <person name="Wu J."/>
            <person name="Kanamori H."/>
            <person name="Katayose Y."/>
            <person name="Fujisawa M."/>
            <person name="Namiki N."/>
            <person name="Mizuno H."/>
            <person name="Yamamoto K."/>
            <person name="Antonio B.A."/>
            <person name="Baba T."/>
            <person name="Sakata K."/>
            <person name="Nagamura Y."/>
            <person name="Aoki H."/>
            <person name="Arikawa K."/>
            <person name="Arita K."/>
            <person name="Bito T."/>
            <person name="Chiden Y."/>
            <person name="Fujitsuka N."/>
            <person name="Fukunaka R."/>
            <person name="Hamada M."/>
            <person name="Harada C."/>
            <person name="Hayashi A."/>
            <person name="Hijishita S."/>
            <person name="Honda M."/>
            <person name="Hosokawa S."/>
            <person name="Ichikawa Y."/>
            <person name="Idonuma A."/>
            <person name="Iijima M."/>
            <person name="Ikeda M."/>
            <person name="Ikeno M."/>
            <person name="Ito K."/>
            <person name="Ito S."/>
            <person name="Ito T."/>
            <person name="Ito Y."/>
            <person name="Ito Y."/>
            <person name="Iwabuchi A."/>
            <person name="Kamiya K."/>
            <person name="Karasawa W."/>
            <person name="Kurita K."/>
            <person name="Katagiri S."/>
            <person name="Kikuta A."/>
            <person name="Kobayashi H."/>
            <person name="Kobayashi N."/>
            <person name="Machita K."/>
            <person name="Maehara T."/>
            <person name="Masukawa M."/>
            <person name="Mizubayashi T."/>
            <person name="Mukai Y."/>
            <person name="Nagasaki H."/>
            <person name="Nagata Y."/>
            <person name="Naito S."/>
            <person name="Nakashima M."/>
            <person name="Nakama Y."/>
            <person name="Nakamichi Y."/>
            <person name="Nakamura M."/>
            <person name="Meguro A."/>
            <person name="Negishi M."/>
            <person name="Ohta I."/>
            <person name="Ohta T."/>
            <person name="Okamoto M."/>
            <person name="Ono N."/>
            <person name="Saji S."/>
            <person name="Sakaguchi M."/>
            <person name="Sakai K."/>
            <person name="Shibata M."/>
            <person name="Shimokawa T."/>
            <person name="Song J."/>
            <person name="Takazaki Y."/>
            <person name="Terasawa K."/>
            <person name="Tsugane M."/>
            <person name="Tsuji K."/>
            <person name="Ueda S."/>
            <person name="Waki K."/>
            <person name="Yamagata H."/>
            <person name="Yamamoto M."/>
            <person name="Yamamoto S."/>
            <person name="Yamane H."/>
            <person name="Yoshiki S."/>
            <person name="Yoshihara R."/>
            <person name="Yukawa K."/>
            <person name="Zhong H."/>
            <person name="Yano M."/>
            <person name="Yuan Q."/>
            <person name="Ouyang S."/>
            <person name="Liu J."/>
            <person name="Jones K.M."/>
            <person name="Gansberger K."/>
            <person name="Moffat K."/>
            <person name="Hill J."/>
            <person name="Bera J."/>
            <person name="Fadrosh D."/>
            <person name="Jin S."/>
            <person name="Johri S."/>
            <person name="Kim M."/>
            <person name="Overton L."/>
            <person name="Reardon M."/>
            <person name="Tsitrin T."/>
            <person name="Vuong H."/>
            <person name="Weaver B."/>
            <person name="Ciecko A."/>
            <person name="Tallon L."/>
            <person name="Jackson J."/>
            <person name="Pai G."/>
            <person name="Aken S.V."/>
            <person name="Utterback T."/>
            <person name="Reidmuller S."/>
            <person name="Feldblyum T."/>
            <person name="Hsiao J."/>
            <person name="Zismann V."/>
            <person name="Iobst S."/>
            <person name="de Vazeille A.R."/>
            <person name="Buell C.R."/>
            <person name="Ying K."/>
            <person name="Li Y."/>
            <person name="Lu T."/>
            <person name="Huang Y."/>
            <person name="Zhao Q."/>
            <person name="Feng Q."/>
            <person name="Zhang L."/>
            <person name="Zhu J."/>
            <person name="Weng Q."/>
            <person name="Mu J."/>
            <person name="Lu Y."/>
            <person name="Fan D."/>
            <person name="Liu Y."/>
            <person name="Guan J."/>
            <person name="Zhang Y."/>
            <person name="Yu S."/>
            <person name="Liu X."/>
            <person name="Zhang Y."/>
            <person name="Hong G."/>
            <person name="Han B."/>
            <person name="Choisne N."/>
            <person name="Demange N."/>
            <person name="Orjeda G."/>
            <person name="Samain S."/>
            <person name="Cattolico L."/>
            <person name="Pelletier E."/>
            <person name="Couloux A."/>
            <person name="Segurens B."/>
            <person name="Wincker P."/>
            <person name="D'Hont A."/>
            <person name="Scarpelli C."/>
            <person name="Weissenbach J."/>
            <person name="Salanoubat M."/>
            <person name="Quetier F."/>
            <person name="Yu Y."/>
            <person name="Kim H.R."/>
            <person name="Rambo T."/>
            <person name="Currie J."/>
            <person name="Collura K."/>
            <person name="Luo M."/>
            <person name="Yang T."/>
            <person name="Ammiraju J.S.S."/>
            <person name="Engler F."/>
            <person name="Soderlund C."/>
            <person name="Wing R.A."/>
            <person name="Palmer L.E."/>
            <person name="de la Bastide M."/>
            <person name="Spiegel L."/>
            <person name="Nascimento L."/>
            <person name="Zutavern T."/>
            <person name="O'Shaughnessy A."/>
            <person name="Dike S."/>
            <person name="Dedhia N."/>
            <person name="Preston R."/>
            <person name="Balija V."/>
            <person name="McCombie W.R."/>
            <person name="Chow T."/>
            <person name="Chen H."/>
            <person name="Chung M."/>
            <person name="Chen C."/>
            <person name="Shaw J."/>
            <person name="Wu H."/>
            <person name="Hsiao K."/>
            <person name="Chao Y."/>
            <person name="Chu M."/>
            <person name="Cheng C."/>
            <person name="Hour A."/>
            <person name="Lee P."/>
            <person name="Lin S."/>
            <person name="Lin Y."/>
            <person name="Liou J."/>
            <person name="Liu S."/>
            <person name="Hsing Y."/>
            <person name="Raghuvanshi S."/>
            <person name="Mohanty A."/>
            <person name="Bharti A.K."/>
            <person name="Gaur A."/>
            <person name="Gupta V."/>
            <person name="Kumar D."/>
            <person name="Ravi V."/>
            <person name="Vij S."/>
            <person name="Kapur A."/>
            <person name="Khurana P."/>
            <person name="Khurana P."/>
            <person name="Khurana J.P."/>
            <person name="Tyagi A.K."/>
            <person name="Gaikwad K."/>
            <person name="Singh A."/>
            <person name="Dalal V."/>
            <person name="Srivastava S."/>
            <person name="Dixit A."/>
            <person name="Pal A.K."/>
            <person name="Ghazi I.A."/>
            <person name="Yadav M."/>
            <person name="Pandit A."/>
            <person name="Bhargava A."/>
            <person name="Sureshbabu K."/>
            <person name="Batra K."/>
            <person name="Sharma T.R."/>
            <person name="Mohapatra T."/>
            <person name="Singh N.K."/>
            <person name="Messing J."/>
            <person name="Nelson A.B."/>
            <person name="Fuks G."/>
            <person name="Kavchok S."/>
            <person name="Keizer G."/>
            <person name="Linton E."/>
            <person name="Llaca V."/>
            <person name="Song R."/>
            <person name="Tanyolac B."/>
            <person name="Young S."/>
            <person name="Ho-Il K."/>
            <person name="Hahn J.H."/>
            <person name="Sangsakoo G."/>
            <person name="Vanavichit A."/>
            <person name="de Mattos Luiz.A.T."/>
            <person name="Zimmer P.D."/>
            <person name="Malone G."/>
            <person name="Dellagostin O."/>
            <person name="de Oliveira A.C."/>
            <person name="Bevan M."/>
            <person name="Bancroft I."/>
            <person name="Minx P."/>
            <person name="Cordum H."/>
            <person name="Wilson R."/>
            <person name="Cheng Z."/>
            <person name="Jin W."/>
            <person name="Jiang J."/>
            <person name="Leong S.A."/>
            <person name="Iwama H."/>
            <person name="Gojobori T."/>
            <person name="Itoh T."/>
            <person name="Niimura Y."/>
            <person name="Fujii Y."/>
            <person name="Habara T."/>
            <person name="Sakai H."/>
            <person name="Sato Y."/>
            <person name="Wilson G."/>
            <person name="Kumar K."/>
            <person name="McCouch S."/>
            <person name="Juretic N."/>
            <person name="Hoen D."/>
            <person name="Wright S."/>
            <person name="Bruskiewich R."/>
            <person name="Bureau T."/>
            <person name="Miyao A."/>
            <person name="Hirochika H."/>
            <person name="Nishikawa T."/>
            <person name="Kadowaki K."/>
            <person name="Sugiura M."/>
            <person name="Burr B."/>
            <person name="Sasaki T."/>
        </authorList>
    </citation>
    <scope>NUCLEOTIDE SEQUENCE [LARGE SCALE GENOMIC DNA]</scope>
    <source>
        <strain evidence="3">cv. Nipponbare</strain>
    </source>
</reference>
<dbReference type="Proteomes" id="UP000059680">
    <property type="component" value="Chromosome 10"/>
</dbReference>
<dbReference type="InParanoid" id="A0A0P0XUP6"/>
<gene>
    <name evidence="2" type="ordered locus">Os10g0402600</name>
    <name evidence="2" type="ORF">OSNPB_100402600</name>
</gene>
<dbReference type="AlphaFoldDB" id="A0A0P0XUP6"/>
<name>A0A0P0XUP6_ORYSJ</name>
<dbReference type="PaxDb" id="39947-A0A0P0XUP6"/>